<reference evidence="2 3" key="1">
    <citation type="submission" date="2016-12" db="EMBL/GenBank/DDBJ databases">
        <authorList>
            <person name="Song W.-J."/>
            <person name="Kurnit D.M."/>
        </authorList>
    </citation>
    <scope>NUCLEOTIDE SEQUENCE [LARGE SCALE GENOMIC DNA]</scope>
    <source>
        <strain evidence="2 3">HSG9</strain>
    </source>
</reference>
<proteinExistence type="predicted"/>
<dbReference type="Gene3D" id="3.40.50.720">
    <property type="entry name" value="NAD(P)-binding Rossmann-like Domain"/>
    <property type="match status" value="1"/>
</dbReference>
<dbReference type="SUPFAM" id="SSF51735">
    <property type="entry name" value="NAD(P)-binding Rossmann-fold domains"/>
    <property type="match status" value="1"/>
</dbReference>
<dbReference type="InterPro" id="IPR036291">
    <property type="entry name" value="NAD(P)-bd_dom_sf"/>
</dbReference>
<feature type="domain" description="Thioester reductase (TE)" evidence="1">
    <location>
        <begin position="5"/>
        <end position="253"/>
    </location>
</feature>
<dbReference type="InterPro" id="IPR013120">
    <property type="entry name" value="FAR_NAD-bd"/>
</dbReference>
<dbReference type="RefSeq" id="WP_080317968.1">
    <property type="nucleotide sequence ID" value="NZ_MTBC01000001.1"/>
</dbReference>
<keyword evidence="3" id="KW-1185">Reference proteome</keyword>
<gene>
    <name evidence="2" type="ORF">BUL40_02675</name>
</gene>
<protein>
    <recommendedName>
        <fullName evidence="1">Thioester reductase (TE) domain-containing protein</fullName>
    </recommendedName>
</protein>
<dbReference type="EMBL" id="MTBC01000001">
    <property type="protein sequence ID" value="OQD44474.1"/>
    <property type="molecule type" value="Genomic_DNA"/>
</dbReference>
<evidence type="ECO:0000313" key="3">
    <source>
        <dbReference type="Proteomes" id="UP000191680"/>
    </source>
</evidence>
<organism evidence="2 3">
    <name type="scientific">Croceivirga radicis</name>
    <dbReference type="NCBI Taxonomy" id="1929488"/>
    <lineage>
        <taxon>Bacteria</taxon>
        <taxon>Pseudomonadati</taxon>
        <taxon>Bacteroidota</taxon>
        <taxon>Flavobacteriia</taxon>
        <taxon>Flavobacteriales</taxon>
        <taxon>Flavobacteriaceae</taxon>
        <taxon>Croceivirga</taxon>
    </lineage>
</organism>
<evidence type="ECO:0000259" key="1">
    <source>
        <dbReference type="Pfam" id="PF07993"/>
    </source>
</evidence>
<dbReference type="PANTHER" id="PTHR43000">
    <property type="entry name" value="DTDP-D-GLUCOSE 4,6-DEHYDRATASE-RELATED"/>
    <property type="match status" value="1"/>
</dbReference>
<dbReference type="Proteomes" id="UP000191680">
    <property type="component" value="Unassembled WGS sequence"/>
</dbReference>
<dbReference type="OrthoDB" id="9807212at2"/>
<dbReference type="Pfam" id="PF07993">
    <property type="entry name" value="NAD_binding_4"/>
    <property type="match status" value="1"/>
</dbReference>
<accession>A0A1V6LWB3</accession>
<sequence length="367" mass="42051">MHIILTGATGTLGSQLLFRLLEERFNELNCIWLLVRNKKSVNAAERIQNMLTSAMAPKFVAQNLQAIQDKLRIIEASEALQPEYYLDLNQRYYMVHSAGFVNLSVNPKDETQIFEENLSFTKQLFNAFKPYLKKFVYISTAFAAGKQDGVIGNDYLNNTNAEYRNYYEASKHAAEKYVAQQCGESGIEIQILRPSVLGGNALEKPRFFISKYMVFYLFAKFFQHKTEQGSVRIQAGNDSNLNIIPTDYAAKVICKVLDQPVEQLNIVNPIGTHILTGISKILEAVNFKNYQLTQEIVDSVGGFETTLEKFYYETIGVHLTPYLTGKPQKWDTQLLESILPLPNYNPEEYLKANIEYAIDQKFRNQRW</sequence>
<dbReference type="AlphaFoldDB" id="A0A1V6LWB3"/>
<evidence type="ECO:0000313" key="2">
    <source>
        <dbReference type="EMBL" id="OQD44474.1"/>
    </source>
</evidence>
<name>A0A1V6LWB3_9FLAO</name>
<comment type="caution">
    <text evidence="2">The sequence shown here is derived from an EMBL/GenBank/DDBJ whole genome shotgun (WGS) entry which is preliminary data.</text>
</comment>